<organism evidence="3 4">
    <name type="scientific">Sphingobacterium spiritivorum ATCC 33300</name>
    <dbReference type="NCBI Taxonomy" id="525372"/>
    <lineage>
        <taxon>Bacteria</taxon>
        <taxon>Pseudomonadati</taxon>
        <taxon>Bacteroidota</taxon>
        <taxon>Sphingobacteriia</taxon>
        <taxon>Sphingobacteriales</taxon>
        <taxon>Sphingobacteriaceae</taxon>
        <taxon>Sphingobacterium</taxon>
    </lineage>
</organism>
<dbReference type="CDD" id="cd07561">
    <property type="entry name" value="Peptidase_S41_CPP_like"/>
    <property type="match status" value="1"/>
</dbReference>
<reference evidence="3 4" key="1">
    <citation type="submission" date="2009-01" db="EMBL/GenBank/DDBJ databases">
        <authorList>
            <person name="Qin X."/>
            <person name="Bachman B."/>
            <person name="Battles P."/>
            <person name="Bell A."/>
            <person name="Bess C."/>
            <person name="Bickham C."/>
            <person name="Chaboub L."/>
            <person name="Chen D."/>
            <person name="Coyle M."/>
            <person name="Deiros D.R."/>
            <person name="Dinh H."/>
            <person name="Forbes L."/>
            <person name="Fowler G."/>
            <person name="Francisco L."/>
            <person name="Fu Q."/>
            <person name="Gubbala S."/>
            <person name="Hale W."/>
            <person name="Han Y."/>
            <person name="Hemphill L."/>
            <person name="Highlander S.K."/>
            <person name="Hirani K."/>
            <person name="Hogues M."/>
            <person name="Jackson L."/>
            <person name="Jakkamsetti A."/>
            <person name="Javaid M."/>
            <person name="Jiang H."/>
            <person name="Korchina V."/>
            <person name="Kovar C."/>
            <person name="Lara F."/>
            <person name="Lee S."/>
            <person name="Mata R."/>
            <person name="Mathew T."/>
            <person name="Moen C."/>
            <person name="Morales K."/>
            <person name="Munidasa M."/>
            <person name="Nazareth L."/>
            <person name="Ngo R."/>
            <person name="Nguyen L."/>
            <person name="Okwuonu G."/>
            <person name="Ongeri F."/>
            <person name="Patil S."/>
            <person name="Petrosino J."/>
            <person name="Pham C."/>
            <person name="Pham P."/>
            <person name="Pu L.-L."/>
            <person name="Puazo M."/>
            <person name="Raj R."/>
            <person name="Reid J."/>
            <person name="Rouhana J."/>
            <person name="Saada N."/>
            <person name="Shang Y."/>
            <person name="Simmons D."/>
            <person name="Thornton R."/>
            <person name="Warren J."/>
            <person name="Weissenberger G."/>
            <person name="Zhang J."/>
            <person name="Zhang L."/>
            <person name="Zhou C."/>
            <person name="Zhu D."/>
            <person name="Muzny D."/>
            <person name="Worley K."/>
            <person name="Gibbs R."/>
        </authorList>
    </citation>
    <scope>NUCLEOTIDE SEQUENCE [LARGE SCALE GENOMIC DNA]</scope>
    <source>
        <strain evidence="3 4">ATCC 33300</strain>
    </source>
</reference>
<keyword evidence="1" id="KW-0732">Signal</keyword>
<protein>
    <submittedName>
        <fullName evidence="3">Peptidase, S41 family</fullName>
    </submittedName>
</protein>
<dbReference type="SUPFAM" id="SSF50156">
    <property type="entry name" value="PDZ domain-like"/>
    <property type="match status" value="1"/>
</dbReference>
<dbReference type="Gene3D" id="3.90.226.10">
    <property type="entry name" value="2-enoyl-CoA Hydratase, Chain A, domain 1"/>
    <property type="match status" value="1"/>
</dbReference>
<evidence type="ECO:0000259" key="2">
    <source>
        <dbReference type="PROSITE" id="PS50106"/>
    </source>
</evidence>
<name>C2FZB9_SPHSI</name>
<dbReference type="EMBL" id="ACHB01000067">
    <property type="protein sequence ID" value="EEI91728.1"/>
    <property type="molecule type" value="Genomic_DNA"/>
</dbReference>
<dbReference type="InterPro" id="IPR036034">
    <property type="entry name" value="PDZ_sf"/>
</dbReference>
<feature type="signal peptide" evidence="1">
    <location>
        <begin position="1"/>
        <end position="21"/>
    </location>
</feature>
<dbReference type="SMART" id="SM00228">
    <property type="entry name" value="PDZ"/>
    <property type="match status" value="1"/>
</dbReference>
<accession>C2FZB9</accession>
<dbReference type="InterPro" id="IPR041489">
    <property type="entry name" value="PDZ_6"/>
</dbReference>
<dbReference type="GO" id="GO:0007165">
    <property type="term" value="P:signal transduction"/>
    <property type="evidence" value="ECO:0007669"/>
    <property type="project" value="TreeGrafter"/>
</dbReference>
<evidence type="ECO:0000313" key="3">
    <source>
        <dbReference type="EMBL" id="EEI91728.1"/>
    </source>
</evidence>
<dbReference type="InterPro" id="IPR005151">
    <property type="entry name" value="Tail-specific_protease"/>
</dbReference>
<evidence type="ECO:0000313" key="4">
    <source>
        <dbReference type="Proteomes" id="UP000006241"/>
    </source>
</evidence>
<dbReference type="AlphaFoldDB" id="C2FZB9"/>
<dbReference type="RefSeq" id="WP_003007916.1">
    <property type="nucleotide sequence ID" value="NZ_GG668632.1"/>
</dbReference>
<evidence type="ECO:0000256" key="1">
    <source>
        <dbReference type="SAM" id="SignalP"/>
    </source>
</evidence>
<dbReference type="InterPro" id="IPR029045">
    <property type="entry name" value="ClpP/crotonase-like_dom_sf"/>
</dbReference>
<dbReference type="PANTHER" id="PTHR32060:SF30">
    <property type="entry name" value="CARBOXY-TERMINAL PROCESSING PROTEASE CTPA"/>
    <property type="match status" value="1"/>
</dbReference>
<dbReference type="Pfam" id="PF17820">
    <property type="entry name" value="PDZ_6"/>
    <property type="match status" value="1"/>
</dbReference>
<dbReference type="SUPFAM" id="SSF52096">
    <property type="entry name" value="ClpP/crotonase"/>
    <property type="match status" value="1"/>
</dbReference>
<dbReference type="Proteomes" id="UP000006241">
    <property type="component" value="Unassembled WGS sequence"/>
</dbReference>
<dbReference type="HOGENOM" id="CLU_031949_1_0_10"/>
<feature type="domain" description="PDZ" evidence="2">
    <location>
        <begin position="111"/>
        <end position="199"/>
    </location>
</feature>
<dbReference type="Gene3D" id="3.30.750.170">
    <property type="match status" value="1"/>
</dbReference>
<dbReference type="Gene3D" id="2.30.42.10">
    <property type="match status" value="1"/>
</dbReference>
<sequence>MKRLFPILLILLLFTSVYSCKKSDNPDNKKDTEEDMIKDSVFYYTKVLSLWEGSMPPSNVNTLDDKGVVRSYTKKYATGEEVLKYMMSLTPLVNGSPVDRYSFIDRQGTISGEIEEGVSTSYGMYVFYLQTSSSGDNADLYVRMVDKNSPAYQAGIRRGDRILSINGQTNIDYKTQQSQSFKLINDALNSKSMTIKFVSQTSVTTEKQIVSSLYNFDPILASKVIEQNGKKIGYLAFSSFVAIYNNRIPTAMLSSFENIFSQFEGQNITELIVDLRYNGGGSVETAEYLANRIVPASASGKRMYSYKLNRNLQAWGWAKEGGEFGPVNYAKKGTLNLNKVYFLVTESTASASELLINSLKPYFKDNQKMIGTYGADSRGNRVVENTYGKPVGFFRTSIPNTDVDLYATSFQTINADNYGDYFAGLTPDRSTYEDYFKDFGDPQEGMIAEALHYSLNGSWLSSTSKTALASVNKLRNEKYINRQSIDTRAHANGMYKFQTGRSK</sequence>
<feature type="chain" id="PRO_5002912172" evidence="1">
    <location>
        <begin position="22"/>
        <end position="503"/>
    </location>
</feature>
<proteinExistence type="predicted"/>
<dbReference type="GO" id="GO:0008236">
    <property type="term" value="F:serine-type peptidase activity"/>
    <property type="evidence" value="ECO:0007669"/>
    <property type="project" value="InterPro"/>
</dbReference>
<dbReference type="GO" id="GO:0030288">
    <property type="term" value="C:outer membrane-bounded periplasmic space"/>
    <property type="evidence" value="ECO:0007669"/>
    <property type="project" value="TreeGrafter"/>
</dbReference>
<gene>
    <name evidence="3" type="ORF">HMPREF0765_2675</name>
</gene>
<dbReference type="PROSITE" id="PS50106">
    <property type="entry name" value="PDZ"/>
    <property type="match status" value="1"/>
</dbReference>
<dbReference type="PROSITE" id="PS51257">
    <property type="entry name" value="PROKAR_LIPOPROTEIN"/>
    <property type="match status" value="1"/>
</dbReference>
<dbReference type="GO" id="GO:0004175">
    <property type="term" value="F:endopeptidase activity"/>
    <property type="evidence" value="ECO:0007669"/>
    <property type="project" value="TreeGrafter"/>
</dbReference>
<dbReference type="PANTHER" id="PTHR32060">
    <property type="entry name" value="TAIL-SPECIFIC PROTEASE"/>
    <property type="match status" value="1"/>
</dbReference>
<dbReference type="GO" id="GO:0006508">
    <property type="term" value="P:proteolysis"/>
    <property type="evidence" value="ECO:0007669"/>
    <property type="project" value="InterPro"/>
</dbReference>
<dbReference type="Pfam" id="PF03572">
    <property type="entry name" value="Peptidase_S41"/>
    <property type="match status" value="1"/>
</dbReference>
<dbReference type="InterPro" id="IPR001478">
    <property type="entry name" value="PDZ"/>
</dbReference>
<comment type="caution">
    <text evidence="3">The sequence shown here is derived from an EMBL/GenBank/DDBJ whole genome shotgun (WGS) entry which is preliminary data.</text>
</comment>